<proteinExistence type="predicted"/>
<evidence type="ECO:0000313" key="2">
    <source>
        <dbReference type="Proteomes" id="UP001214530"/>
    </source>
</evidence>
<protein>
    <recommendedName>
        <fullName evidence="3">DUF3945 domain-containing protein</fullName>
    </recommendedName>
</protein>
<sequence>MTLNLNNLEDRKAEMEMLQASEATIAAMEKMMREGGGNGFTLDEFHPAKRGQVDVVYYFQKGKHSDNFYLNRYTVAHNIGKQLEEGQKYMVFNPKDGKIIKQLDNITEAIKLFQERGPKVELAVGKDGNNKVTIASMEEGKVNYVNRDYRSTYYGKFVSQTIWPERGKGFTVPQSAQMIQGHSVFRGDLVNFKTGQPYEAWVKLDMDKGVGRSGNFDLQQFSSQYGFELGKVLDLYNIKELQDPEKRKDIESKIENGFTPFVTVEKDGQDLKLSIEASPRYRTINFFDEGKMEKREQFLVEIAPEQNRVAEIFSKKDQAKETEKSEEMGIGR</sequence>
<name>A0AAJ5WB95_9SPHI</name>
<evidence type="ECO:0008006" key="3">
    <source>
        <dbReference type="Google" id="ProtNLM"/>
    </source>
</evidence>
<reference evidence="1" key="1">
    <citation type="submission" date="2023-03" db="EMBL/GenBank/DDBJ databases">
        <title>Andean soil-derived lignocellulolytic bacterial consortium as a source of novel taxa and putative plastic-active enzymes.</title>
        <authorList>
            <person name="Diaz-Garcia L."/>
            <person name="Chuvochina M."/>
            <person name="Feuerriegel G."/>
            <person name="Bunk B."/>
            <person name="Sproer C."/>
            <person name="Streit W.R."/>
            <person name="Rodriguez L.M."/>
            <person name="Overmann J."/>
            <person name="Jimenez D.J."/>
        </authorList>
    </citation>
    <scope>NUCLEOTIDE SEQUENCE</scope>
    <source>
        <strain evidence="1">MAG 3858</strain>
    </source>
</reference>
<dbReference type="AlphaFoldDB" id="A0AAJ5WB95"/>
<accession>A0AAJ5WB95</accession>
<dbReference type="EMBL" id="CP119313">
    <property type="protein sequence ID" value="WEK20440.1"/>
    <property type="molecule type" value="Genomic_DNA"/>
</dbReference>
<dbReference type="Proteomes" id="UP001214530">
    <property type="component" value="Chromosome"/>
</dbReference>
<evidence type="ECO:0000313" key="1">
    <source>
        <dbReference type="EMBL" id="WEK20440.1"/>
    </source>
</evidence>
<gene>
    <name evidence="1" type="ORF">P0Y49_04720</name>
</gene>
<organism evidence="1 2">
    <name type="scientific">Candidatus Pedobacter colombiensis</name>
    <dbReference type="NCBI Taxonomy" id="3121371"/>
    <lineage>
        <taxon>Bacteria</taxon>
        <taxon>Pseudomonadati</taxon>
        <taxon>Bacteroidota</taxon>
        <taxon>Sphingobacteriia</taxon>
        <taxon>Sphingobacteriales</taxon>
        <taxon>Sphingobacteriaceae</taxon>
        <taxon>Pedobacter</taxon>
    </lineage>
</organism>